<keyword evidence="4 5" id="KW-0472">Membrane</keyword>
<dbReference type="EMBL" id="KT624990">
    <property type="protein sequence ID" value="ALO21217.1"/>
    <property type="molecule type" value="Genomic_DNA"/>
</dbReference>
<name>A0A0S2ICA2_9CHLO</name>
<dbReference type="HAMAP" id="MF_00293">
    <property type="entry name" value="PSII_PsbN"/>
    <property type="match status" value="1"/>
</dbReference>
<comment type="caution">
    <text evidence="5">Originally thought to be a component of PSII; based on experiments in Synechocystis, N.tabacum and barley, and its absence from PSII in T.elongatus and T.vulcanus, this is probably not true.</text>
</comment>
<keyword evidence="5" id="KW-0793">Thylakoid</keyword>
<geneLocation type="chloroplast" evidence="6"/>
<keyword evidence="6" id="KW-0150">Chloroplast</keyword>
<reference evidence="6" key="1">
    <citation type="journal article" date="2015" name="BMC Evol. Biol.">
        <title>Chloroplast phylogenomic analysis of chlorophyte green algae identifies a novel lineage sister to the Sphaeropleales (Chlorophyceae).</title>
        <authorList>
            <person name="Lemieux C."/>
            <person name="Vincent A.T."/>
            <person name="Labarre A."/>
            <person name="Otis C."/>
            <person name="Turmel M."/>
        </authorList>
    </citation>
    <scope>NUCLEOTIDE SEQUENCE</scope>
</reference>
<dbReference type="PANTHER" id="PTHR35326:SF3">
    <property type="entry name" value="PROTEIN PSBN"/>
    <property type="match status" value="1"/>
</dbReference>
<dbReference type="SMR" id="A0A0S2ICA2"/>
<organism evidence="6">
    <name type="scientific">Chlamydomonas peterfii</name>
    <dbReference type="NCBI Taxonomy" id="28462"/>
    <lineage>
        <taxon>Eukaryota</taxon>
        <taxon>Viridiplantae</taxon>
        <taxon>Chlorophyta</taxon>
        <taxon>core chlorophytes</taxon>
        <taxon>Chlorophyceae</taxon>
        <taxon>CS clade</taxon>
        <taxon>Chlamydomonadales</taxon>
        <taxon>Chlamydomonadaceae</taxon>
        <taxon>Chlamydomonas</taxon>
    </lineage>
</organism>
<accession>A0A0S2ICA2</accession>
<dbReference type="Pfam" id="PF02468">
    <property type="entry name" value="PsbN"/>
    <property type="match status" value="1"/>
</dbReference>
<dbReference type="GO" id="GO:0015979">
    <property type="term" value="P:photosynthesis"/>
    <property type="evidence" value="ECO:0007669"/>
    <property type="project" value="InterPro"/>
</dbReference>
<evidence type="ECO:0000256" key="5">
    <source>
        <dbReference type="HAMAP-Rule" id="MF_00293"/>
    </source>
</evidence>
<gene>
    <name evidence="5 6" type="primary">psbN</name>
</gene>
<keyword evidence="6" id="KW-0934">Plastid</keyword>
<sequence>MESPAFFFTFFLWFLLLSVTGYSVYVSFGPPSKKLRDPFEEHED</sequence>
<comment type="subcellular location">
    <subcellularLocation>
        <location evidence="1">Membrane</location>
        <topology evidence="1">Single-pass membrane protein</topology>
    </subcellularLocation>
    <subcellularLocation>
        <location evidence="5">Plastid</location>
        <location evidence="5">Chloroplast thylakoid membrane</location>
        <topology evidence="5">Single-pass membrane protein</topology>
    </subcellularLocation>
</comment>
<dbReference type="InterPro" id="IPR003398">
    <property type="entry name" value="PSII_PsbN"/>
</dbReference>
<evidence type="ECO:0000313" key="6">
    <source>
        <dbReference type="EMBL" id="ALO21217.1"/>
    </source>
</evidence>
<evidence type="ECO:0000256" key="4">
    <source>
        <dbReference type="ARBA" id="ARBA00023136"/>
    </source>
</evidence>
<evidence type="ECO:0000256" key="1">
    <source>
        <dbReference type="ARBA" id="ARBA00004167"/>
    </source>
</evidence>
<dbReference type="GO" id="GO:0009535">
    <property type="term" value="C:chloroplast thylakoid membrane"/>
    <property type="evidence" value="ECO:0007669"/>
    <property type="project" value="UniProtKB-SubCell"/>
</dbReference>
<comment type="similarity">
    <text evidence="5">Belongs to the PsbN family.</text>
</comment>
<proteinExistence type="inferred from homology"/>
<keyword evidence="2 5" id="KW-0812">Transmembrane</keyword>
<dbReference type="PANTHER" id="PTHR35326">
    <property type="entry name" value="PROTEIN PSBN"/>
    <property type="match status" value="1"/>
</dbReference>
<keyword evidence="3 5" id="KW-1133">Transmembrane helix</keyword>
<evidence type="ECO:0000256" key="2">
    <source>
        <dbReference type="ARBA" id="ARBA00022692"/>
    </source>
</evidence>
<evidence type="ECO:0000256" key="3">
    <source>
        <dbReference type="ARBA" id="ARBA00022989"/>
    </source>
</evidence>
<comment type="function">
    <text evidence="5">May play a role in photosystem I and II biogenesis.</text>
</comment>
<protein>
    <recommendedName>
        <fullName evidence="5">Protein PsbN</fullName>
    </recommendedName>
</protein>
<dbReference type="AlphaFoldDB" id="A0A0S2ICA2"/>